<name>A0A7Y4JMW6_9BACT</name>
<protein>
    <submittedName>
        <fullName evidence="1">Uncharacterized protein</fullName>
    </submittedName>
</protein>
<reference evidence="1 2" key="1">
    <citation type="submission" date="2020-05" db="EMBL/GenBank/DDBJ databases">
        <authorList>
            <person name="Whitworth D."/>
        </authorList>
    </citation>
    <scope>NUCLEOTIDE SEQUENCE [LARGE SCALE GENOMIC DNA]</scope>
    <source>
        <strain evidence="1 2">CA046A</strain>
    </source>
</reference>
<dbReference type="EMBL" id="JABFJW010000004">
    <property type="protein sequence ID" value="NOK07638.1"/>
    <property type="molecule type" value="Genomic_DNA"/>
</dbReference>
<gene>
    <name evidence="1" type="ORF">HNS30_01055</name>
</gene>
<proteinExistence type="predicted"/>
<dbReference type="AlphaFoldDB" id="A0A7Y4JMW6"/>
<comment type="caution">
    <text evidence="1">The sequence shown here is derived from an EMBL/GenBank/DDBJ whole genome shotgun (WGS) entry which is preliminary data.</text>
</comment>
<organism evidence="1 2">
    <name type="scientific">Corallococcus exercitus</name>
    <dbReference type="NCBI Taxonomy" id="2316736"/>
    <lineage>
        <taxon>Bacteria</taxon>
        <taxon>Pseudomonadati</taxon>
        <taxon>Myxococcota</taxon>
        <taxon>Myxococcia</taxon>
        <taxon>Myxococcales</taxon>
        <taxon>Cystobacterineae</taxon>
        <taxon>Myxococcaceae</taxon>
        <taxon>Corallococcus</taxon>
    </lineage>
</organism>
<dbReference type="Proteomes" id="UP000528460">
    <property type="component" value="Unassembled WGS sequence"/>
</dbReference>
<evidence type="ECO:0000313" key="1">
    <source>
        <dbReference type="EMBL" id="NOK07638.1"/>
    </source>
</evidence>
<sequence>MPGGGQFRTVIHYGPWQCSAQLMNYCREKCSGSGHVLQGCMWLADVKMDFEGTIVRAGSRFGMTHCCCNYGTLTAAQNAAARDRWDNIRDGFRGRWAERFGAWPTEASGKPYQGHHIRDLSHGGNPTDWDNIIPFPKDIHQTLNGLYAQCYANQSPWTSVGVSFPYGE</sequence>
<accession>A0A7Y4JMW6</accession>
<evidence type="ECO:0000313" key="2">
    <source>
        <dbReference type="Proteomes" id="UP000528460"/>
    </source>
</evidence>